<protein>
    <submittedName>
        <fullName evidence="1">Uncharacterized protein</fullName>
    </submittedName>
</protein>
<proteinExistence type="predicted"/>
<dbReference type="EMBL" id="CM055754">
    <property type="protein sequence ID" value="KAJ7990900.1"/>
    <property type="molecule type" value="Genomic_DNA"/>
</dbReference>
<organism evidence="1 2">
    <name type="scientific">Dallia pectoralis</name>
    <name type="common">Alaska blackfish</name>
    <dbReference type="NCBI Taxonomy" id="75939"/>
    <lineage>
        <taxon>Eukaryota</taxon>
        <taxon>Metazoa</taxon>
        <taxon>Chordata</taxon>
        <taxon>Craniata</taxon>
        <taxon>Vertebrata</taxon>
        <taxon>Euteleostomi</taxon>
        <taxon>Actinopterygii</taxon>
        <taxon>Neopterygii</taxon>
        <taxon>Teleostei</taxon>
        <taxon>Protacanthopterygii</taxon>
        <taxon>Esociformes</taxon>
        <taxon>Umbridae</taxon>
        <taxon>Dallia</taxon>
    </lineage>
</organism>
<sequence length="113" mass="12444">MASVALKKNTSKRRIKKVPVKPVPRSGTRFWSIPTAHSPPQGRLYSYLSISSHDSDCGEWRCFWGPRHRGLGPVSGGEWPVSDRSPASKCGTTRPQVRRLSEGVALSSSKAQQ</sequence>
<comment type="caution">
    <text evidence="1">The sequence shown here is derived from an EMBL/GenBank/DDBJ whole genome shotgun (WGS) entry which is preliminary data.</text>
</comment>
<keyword evidence="2" id="KW-1185">Reference proteome</keyword>
<evidence type="ECO:0000313" key="2">
    <source>
        <dbReference type="Proteomes" id="UP001157502"/>
    </source>
</evidence>
<gene>
    <name evidence="1" type="ORF">DPEC_G00291690</name>
</gene>
<accession>A0ACC2FI18</accession>
<evidence type="ECO:0000313" key="1">
    <source>
        <dbReference type="EMBL" id="KAJ7990900.1"/>
    </source>
</evidence>
<reference evidence="1" key="1">
    <citation type="submission" date="2021-05" db="EMBL/GenBank/DDBJ databases">
        <authorList>
            <person name="Pan Q."/>
            <person name="Jouanno E."/>
            <person name="Zahm M."/>
            <person name="Klopp C."/>
            <person name="Cabau C."/>
            <person name="Louis A."/>
            <person name="Berthelot C."/>
            <person name="Parey E."/>
            <person name="Roest Crollius H."/>
            <person name="Montfort J."/>
            <person name="Robinson-Rechavi M."/>
            <person name="Bouchez O."/>
            <person name="Lampietro C."/>
            <person name="Lopez Roques C."/>
            <person name="Donnadieu C."/>
            <person name="Postlethwait J."/>
            <person name="Bobe J."/>
            <person name="Dillon D."/>
            <person name="Chandos A."/>
            <person name="von Hippel F."/>
            <person name="Guiguen Y."/>
        </authorList>
    </citation>
    <scope>NUCLEOTIDE SEQUENCE</scope>
    <source>
        <strain evidence="1">YG-Jan2019</strain>
    </source>
</reference>
<name>A0ACC2FI18_DALPE</name>
<dbReference type="Proteomes" id="UP001157502">
    <property type="component" value="Chromosome 27"/>
</dbReference>